<accession>A0ABQ4IVD2</accession>
<dbReference type="SUPFAM" id="SSF52200">
    <property type="entry name" value="Toll/Interleukin receptor TIR domain"/>
    <property type="match status" value="1"/>
</dbReference>
<evidence type="ECO:0000259" key="1">
    <source>
        <dbReference type="PROSITE" id="PS50104"/>
    </source>
</evidence>
<name>A0ABQ4IVD2_9ACTN</name>
<protein>
    <recommendedName>
        <fullName evidence="1">TIR domain-containing protein</fullName>
    </recommendedName>
</protein>
<sequence length="534" mass="58471">MALGRFFLSYSSVDGAEFALRLADALESGPPACSVWLDKRDLRPGRDWDEQIAEALSSCRGLLFVMTEDSVSAESVCKQEWGRALSSKKPVIPLRLDPHIEMPFRLGSRQYIDFGDFSTGLAQLRSHLTWMGTRDGIIAELKLRLADVRRELPRTSGPRRPLLEAEIREIMGQLKQLQPAELGPAVPGQHRGVRDRLGAAERSTAAVDSDLTDRHLTAIGLPNRVGMDMDALGAELVAGTIVLDSSICDYAGVDLSHVMVEDAGLIGDVSSHPDYIAADLLTSVEPKPNRPKAHLVEWHAPVIDQGDVVTLELARSDYWTSEATKRLVPRIQAEVAAGRADLLRMPRRLDVHLVVVTGGDNTMLLTRRGKHVASEPSTWMISVGESMDWEFDKASNGLPHPVLTARRCLSDRDELNFPDDLAATAQLRLVAIATEWSEMLVNLIVVARIPEVTYAQVRQYFRKGENLQLDGIAFDLETCVSLLGIDAFAGSNGRGPAMPISDISRVALLAALRSAHPVAEVASTISAARSYLSR</sequence>
<dbReference type="RefSeq" id="WP_203997990.1">
    <property type="nucleotide sequence ID" value="NZ_BOPB01000011.1"/>
</dbReference>
<dbReference type="InterPro" id="IPR000157">
    <property type="entry name" value="TIR_dom"/>
</dbReference>
<keyword evidence="3" id="KW-1185">Reference proteome</keyword>
<dbReference type="Proteomes" id="UP000643165">
    <property type="component" value="Unassembled WGS sequence"/>
</dbReference>
<dbReference type="EMBL" id="BOPB01000011">
    <property type="protein sequence ID" value="GIJ21877.1"/>
    <property type="molecule type" value="Genomic_DNA"/>
</dbReference>
<gene>
    <name evidence="2" type="ORF">Vlu01_25010</name>
</gene>
<dbReference type="Pfam" id="PF13676">
    <property type="entry name" value="TIR_2"/>
    <property type="match status" value="1"/>
</dbReference>
<evidence type="ECO:0000313" key="3">
    <source>
        <dbReference type="Proteomes" id="UP000643165"/>
    </source>
</evidence>
<dbReference type="PROSITE" id="PS50104">
    <property type="entry name" value="TIR"/>
    <property type="match status" value="1"/>
</dbReference>
<feature type="domain" description="TIR" evidence="1">
    <location>
        <begin position="2"/>
        <end position="128"/>
    </location>
</feature>
<organism evidence="2 3">
    <name type="scientific">Micromonospora lutea</name>
    <dbReference type="NCBI Taxonomy" id="419825"/>
    <lineage>
        <taxon>Bacteria</taxon>
        <taxon>Bacillati</taxon>
        <taxon>Actinomycetota</taxon>
        <taxon>Actinomycetes</taxon>
        <taxon>Micromonosporales</taxon>
        <taxon>Micromonosporaceae</taxon>
        <taxon>Micromonospora</taxon>
    </lineage>
</organism>
<reference evidence="2 3" key="1">
    <citation type="submission" date="2021-01" db="EMBL/GenBank/DDBJ databases">
        <title>Whole genome shotgun sequence of Verrucosispora lutea NBRC 106530.</title>
        <authorList>
            <person name="Komaki H."/>
            <person name="Tamura T."/>
        </authorList>
    </citation>
    <scope>NUCLEOTIDE SEQUENCE [LARGE SCALE GENOMIC DNA]</scope>
    <source>
        <strain evidence="2 3">NBRC 106530</strain>
    </source>
</reference>
<dbReference type="Gene3D" id="3.40.50.10140">
    <property type="entry name" value="Toll/interleukin-1 receptor homology (TIR) domain"/>
    <property type="match status" value="1"/>
</dbReference>
<evidence type="ECO:0000313" key="2">
    <source>
        <dbReference type="EMBL" id="GIJ21877.1"/>
    </source>
</evidence>
<dbReference type="InterPro" id="IPR035897">
    <property type="entry name" value="Toll_tir_struct_dom_sf"/>
</dbReference>
<proteinExistence type="predicted"/>
<comment type="caution">
    <text evidence="2">The sequence shown here is derived from an EMBL/GenBank/DDBJ whole genome shotgun (WGS) entry which is preliminary data.</text>
</comment>